<dbReference type="Proteomes" id="UP000784294">
    <property type="component" value="Unassembled WGS sequence"/>
</dbReference>
<sequence length="84" mass="9917">MEDLKQRRADFEAACVQSEKDRLDRLSRRLETAEEQQKERDGKSHFMRFISILIVTDNWHRKPGHNFHMSTARLCTWRGSSLGA</sequence>
<reference evidence="2" key="1">
    <citation type="submission" date="2018-11" db="EMBL/GenBank/DDBJ databases">
        <authorList>
            <consortium name="Pathogen Informatics"/>
        </authorList>
    </citation>
    <scope>NUCLEOTIDE SEQUENCE</scope>
</reference>
<gene>
    <name evidence="2" type="ORF">PXEA_LOCUS31770</name>
</gene>
<keyword evidence="3" id="KW-1185">Reference proteome</keyword>
<proteinExistence type="predicted"/>
<comment type="caution">
    <text evidence="2">The sequence shown here is derived from an EMBL/GenBank/DDBJ whole genome shotgun (WGS) entry which is preliminary data.</text>
</comment>
<name>A0A448XJT2_9PLAT</name>
<evidence type="ECO:0000256" key="1">
    <source>
        <dbReference type="SAM" id="Coils"/>
    </source>
</evidence>
<feature type="coiled-coil region" evidence="1">
    <location>
        <begin position="1"/>
        <end position="43"/>
    </location>
</feature>
<protein>
    <submittedName>
        <fullName evidence="2">Uncharacterized protein</fullName>
    </submittedName>
</protein>
<evidence type="ECO:0000313" key="3">
    <source>
        <dbReference type="Proteomes" id="UP000784294"/>
    </source>
</evidence>
<dbReference type="EMBL" id="CAAALY010257560">
    <property type="protein sequence ID" value="VEL38330.1"/>
    <property type="molecule type" value="Genomic_DNA"/>
</dbReference>
<accession>A0A448XJT2</accession>
<keyword evidence="1" id="KW-0175">Coiled coil</keyword>
<dbReference type="AlphaFoldDB" id="A0A448XJT2"/>
<organism evidence="2 3">
    <name type="scientific">Protopolystoma xenopodis</name>
    <dbReference type="NCBI Taxonomy" id="117903"/>
    <lineage>
        <taxon>Eukaryota</taxon>
        <taxon>Metazoa</taxon>
        <taxon>Spiralia</taxon>
        <taxon>Lophotrochozoa</taxon>
        <taxon>Platyhelminthes</taxon>
        <taxon>Monogenea</taxon>
        <taxon>Polyopisthocotylea</taxon>
        <taxon>Polystomatidea</taxon>
        <taxon>Polystomatidae</taxon>
        <taxon>Protopolystoma</taxon>
    </lineage>
</organism>
<evidence type="ECO:0000313" key="2">
    <source>
        <dbReference type="EMBL" id="VEL38330.1"/>
    </source>
</evidence>